<feature type="compositionally biased region" description="Polar residues" evidence="1">
    <location>
        <begin position="93"/>
        <end position="105"/>
    </location>
</feature>
<sequence>MSSLQLIQDSKNLILVAVPLMDSPLQIAQSAPVFIQKRRKQKRRRGGQKADNSSASPLAVQPNTLTTPGNVQPPPSAKKRRGRKKGTKHRHNSSTGNQVEQPTSSSEREYARSWGGKHPNSNSTGQEEAQTTLLTTPLLKKRKGKKGKKGKEHRCNSPAVQQNVQPSPPTLEHAAQPCQLTALQVARVPHVTFDSHEASFVESNCATTDPDMESRQASSLLISEDERLSLERIVEQSLNSLCTKRRWPNHLMDFSPLVDVLVKKNGTLFLSSITTAQFASKMRSLCSHLKSTELKTEGLPLPEFHRKEALTLIKQLIMRPGRVPTDADASILLDELKTREGQLFLKAFLKAFNQPAKKDALDIIVVACEFLSASLYEVENYFDRRHEAREFVRYSVSFKGGCLLGRLLLFFLEIRYKKFIDPFLLGKKDEARVTFKVIAYDEKYNPDLLEFLFDTLWSRVGLSFMLLAAHRNSVPKAWEATFALEGCSPFTTSKRFSRWWHSYFPTSKMFRFL</sequence>
<dbReference type="EMBL" id="CP138894">
    <property type="protein sequence ID" value="WPK23449.1"/>
    <property type="molecule type" value="Genomic_DNA"/>
</dbReference>
<accession>A0AAX4H4L5</accession>
<name>A0AAX4H4L5_9ASCO</name>
<dbReference type="AlphaFoldDB" id="A0AAX4H4L5"/>
<feature type="compositionally biased region" description="Basic residues" evidence="1">
    <location>
        <begin position="139"/>
        <end position="152"/>
    </location>
</feature>
<organism evidence="2 3">
    <name type="scientific">Australozyma saopauloensis</name>
    <dbReference type="NCBI Taxonomy" id="291208"/>
    <lineage>
        <taxon>Eukaryota</taxon>
        <taxon>Fungi</taxon>
        <taxon>Dikarya</taxon>
        <taxon>Ascomycota</taxon>
        <taxon>Saccharomycotina</taxon>
        <taxon>Pichiomycetes</taxon>
        <taxon>Metschnikowiaceae</taxon>
        <taxon>Australozyma</taxon>
    </lineage>
</organism>
<dbReference type="KEGG" id="asau:88171758"/>
<reference evidence="2 3" key="1">
    <citation type="submission" date="2023-10" db="EMBL/GenBank/DDBJ databases">
        <title>Draft Genome Sequence of Candida saopaulonensis from a very Premature Infant with Sepsis.</title>
        <authorList>
            <person name="Ning Y."/>
            <person name="Dai R."/>
            <person name="Xiao M."/>
            <person name="Xu Y."/>
            <person name="Yan Q."/>
            <person name="Zhang L."/>
        </authorList>
    </citation>
    <scope>NUCLEOTIDE SEQUENCE [LARGE SCALE GENOMIC DNA]</scope>
    <source>
        <strain evidence="2 3">19XY460</strain>
    </source>
</reference>
<dbReference type="Proteomes" id="UP001338582">
    <property type="component" value="Chromosome 1"/>
</dbReference>
<evidence type="ECO:0000313" key="2">
    <source>
        <dbReference type="EMBL" id="WPK23449.1"/>
    </source>
</evidence>
<protein>
    <submittedName>
        <fullName evidence="2">Uncharacterized protein</fullName>
    </submittedName>
</protein>
<evidence type="ECO:0000256" key="1">
    <source>
        <dbReference type="SAM" id="MobiDB-lite"/>
    </source>
</evidence>
<proteinExistence type="predicted"/>
<gene>
    <name evidence="2" type="ORF">PUMCH_000690</name>
</gene>
<evidence type="ECO:0000313" key="3">
    <source>
        <dbReference type="Proteomes" id="UP001338582"/>
    </source>
</evidence>
<dbReference type="RefSeq" id="XP_062875835.1">
    <property type="nucleotide sequence ID" value="XM_063019765.1"/>
</dbReference>
<feature type="compositionally biased region" description="Polar residues" evidence="1">
    <location>
        <begin position="50"/>
        <end position="70"/>
    </location>
</feature>
<feature type="compositionally biased region" description="Basic residues" evidence="1">
    <location>
        <begin position="36"/>
        <end position="47"/>
    </location>
</feature>
<feature type="region of interest" description="Disordered" evidence="1">
    <location>
        <begin position="36"/>
        <end position="172"/>
    </location>
</feature>
<feature type="compositionally biased region" description="Basic residues" evidence="1">
    <location>
        <begin position="77"/>
        <end position="92"/>
    </location>
</feature>
<feature type="compositionally biased region" description="Polar residues" evidence="1">
    <location>
        <begin position="119"/>
        <end position="130"/>
    </location>
</feature>
<keyword evidence="3" id="KW-1185">Reference proteome</keyword>
<dbReference type="GeneID" id="88171758"/>